<evidence type="ECO:0000313" key="2">
    <source>
        <dbReference type="Proteomes" id="UP000019249"/>
    </source>
</evidence>
<keyword evidence="2" id="KW-1185">Reference proteome</keyword>
<protein>
    <recommendedName>
        <fullName evidence="3">Phage protein</fullName>
    </recommendedName>
</protein>
<dbReference type="EMBL" id="AODF01000003">
    <property type="protein sequence ID" value="EUJ33520.1"/>
    <property type="molecule type" value="Genomic_DNA"/>
</dbReference>
<accession>A0ABN0RHX4</accession>
<organism evidence="1 2">
    <name type="scientific">Listeria floridensis FSL S10-1187</name>
    <dbReference type="NCBI Taxonomy" id="1265817"/>
    <lineage>
        <taxon>Bacteria</taxon>
        <taxon>Bacillati</taxon>
        <taxon>Bacillota</taxon>
        <taxon>Bacilli</taxon>
        <taxon>Bacillales</taxon>
        <taxon>Listeriaceae</taxon>
        <taxon>Listeria</taxon>
    </lineage>
</organism>
<gene>
    <name evidence="1" type="ORF">MFLO_02428</name>
</gene>
<comment type="caution">
    <text evidence="1">The sequence shown here is derived from an EMBL/GenBank/DDBJ whole genome shotgun (WGS) entry which is preliminary data.</text>
</comment>
<evidence type="ECO:0008006" key="3">
    <source>
        <dbReference type="Google" id="ProtNLM"/>
    </source>
</evidence>
<reference evidence="1 2" key="1">
    <citation type="journal article" date="2014" name="Int. J. Syst. Evol. Microbiol.">
        <title>Listeria floridensis sp. nov., Listeria aquatica sp. nov., Listeria cornellensis sp. nov., Listeria riparia sp. nov. and Listeria grandensis sp. nov., from agricultural and natural environments.</title>
        <authorList>
            <person name="den Bakker H.C."/>
            <person name="Warchocki S."/>
            <person name="Wright E.M."/>
            <person name="Allred A.F."/>
            <person name="Ahlstrom C."/>
            <person name="Manuel C.S."/>
            <person name="Stasiewicz M.J."/>
            <person name="Burrell A."/>
            <person name="Roof S."/>
            <person name="Strawn L."/>
            <person name="Fortes E.D."/>
            <person name="Nightingale K.K."/>
            <person name="Kephart D."/>
            <person name="Wiedmann M."/>
        </authorList>
    </citation>
    <scope>NUCLEOTIDE SEQUENCE [LARGE SCALE GENOMIC DNA]</scope>
    <source>
        <strain evidence="1 2">FSL S10-1187</strain>
    </source>
</reference>
<dbReference type="NCBIfam" id="NF047360">
    <property type="entry name" value="tail_chap_PVL"/>
    <property type="match status" value="1"/>
</dbReference>
<sequence length="102" mass="11322">MIKLELYNPKTKKSKAYTQDYISARHVRNGLKLQADMNKEGASDIALLDEAVDFVVSVFDNNEVTQDTILDGLRGEKMWETLGSILGQVIRGDSSEDGTEGK</sequence>
<proteinExistence type="predicted"/>
<name>A0ABN0RHX4_9LIST</name>
<evidence type="ECO:0000313" key="1">
    <source>
        <dbReference type="EMBL" id="EUJ33520.1"/>
    </source>
</evidence>
<dbReference type="InterPro" id="IPR057006">
    <property type="entry name" value="Phage_TAC_19"/>
</dbReference>
<dbReference type="RefSeq" id="WP_036096070.1">
    <property type="nucleotide sequence ID" value="NZ_AODF01000003.1"/>
</dbReference>
<dbReference type="Proteomes" id="UP000019249">
    <property type="component" value="Unassembled WGS sequence"/>
</dbReference>
<dbReference type="Pfam" id="PF23857">
    <property type="entry name" value="Phage_TAC_19"/>
    <property type="match status" value="1"/>
</dbReference>